<feature type="transmembrane region" description="Helical" evidence="12">
    <location>
        <begin position="82"/>
        <end position="102"/>
    </location>
</feature>
<feature type="transmembrane region" description="Helical" evidence="12">
    <location>
        <begin position="114"/>
        <end position="133"/>
    </location>
</feature>
<evidence type="ECO:0000256" key="10">
    <source>
        <dbReference type="ARBA" id="ARBA00023180"/>
    </source>
</evidence>
<dbReference type="Pfam" id="PF00664">
    <property type="entry name" value="ABC_membrane"/>
    <property type="match status" value="2"/>
</dbReference>
<dbReference type="InterPro" id="IPR050173">
    <property type="entry name" value="ABC_transporter_C-like"/>
</dbReference>
<evidence type="ECO:0000256" key="9">
    <source>
        <dbReference type="ARBA" id="ARBA00023136"/>
    </source>
</evidence>
<evidence type="ECO:0000256" key="1">
    <source>
        <dbReference type="ARBA" id="ARBA00004141"/>
    </source>
</evidence>
<dbReference type="CDD" id="cd18596">
    <property type="entry name" value="ABC_6TM_VMR1_D1_like"/>
    <property type="match status" value="1"/>
</dbReference>
<keyword evidence="3" id="KW-0813">Transport</keyword>
<feature type="transmembrane region" description="Helical" evidence="12">
    <location>
        <begin position="1194"/>
        <end position="1216"/>
    </location>
</feature>
<dbReference type="Pfam" id="PF00005">
    <property type="entry name" value="ABC_tran"/>
    <property type="match status" value="2"/>
</dbReference>
<dbReference type="OMA" id="NTNIFRD"/>
<evidence type="ECO:0000256" key="12">
    <source>
        <dbReference type="SAM" id="Phobius"/>
    </source>
</evidence>
<comment type="subcellular location">
    <subcellularLocation>
        <location evidence="1">Membrane</location>
        <topology evidence="1">Multi-pass membrane protein</topology>
    </subcellularLocation>
</comment>
<dbReference type="STRING" id="690307.A0A1L9X100"/>
<feature type="transmembrane region" description="Helical" evidence="12">
    <location>
        <begin position="527"/>
        <end position="554"/>
    </location>
</feature>
<dbReference type="PANTHER" id="PTHR24223:SF456">
    <property type="entry name" value="MULTIDRUG RESISTANCE-ASSOCIATED PROTEIN LETHAL(2)03659"/>
    <property type="match status" value="1"/>
</dbReference>
<feature type="transmembrane region" description="Helical" evidence="12">
    <location>
        <begin position="12"/>
        <end position="32"/>
    </location>
</feature>
<dbReference type="CDD" id="cd03244">
    <property type="entry name" value="ABCC_MRP_domain2"/>
    <property type="match status" value="1"/>
</dbReference>
<feature type="domain" description="ABC transmembrane type-1" evidence="14">
    <location>
        <begin position="407"/>
        <end position="591"/>
    </location>
</feature>
<dbReference type="SUPFAM" id="SSF52540">
    <property type="entry name" value="P-loop containing nucleoside triphosphate hydrolases"/>
    <property type="match status" value="2"/>
</dbReference>
<dbReference type="InterPro" id="IPR017871">
    <property type="entry name" value="ABC_transporter-like_CS"/>
</dbReference>
<dbReference type="InterPro" id="IPR003439">
    <property type="entry name" value="ABC_transporter-like_ATP-bd"/>
</dbReference>
<dbReference type="GO" id="GO:0005524">
    <property type="term" value="F:ATP binding"/>
    <property type="evidence" value="ECO:0007669"/>
    <property type="project" value="UniProtKB-KW"/>
</dbReference>
<evidence type="ECO:0000256" key="11">
    <source>
        <dbReference type="SAM" id="MobiDB-lite"/>
    </source>
</evidence>
<keyword evidence="16" id="KW-1185">Reference proteome</keyword>
<evidence type="ECO:0000256" key="2">
    <source>
        <dbReference type="ARBA" id="ARBA00009726"/>
    </source>
</evidence>
<feature type="transmembrane region" description="Helical" evidence="12">
    <location>
        <begin position="426"/>
        <end position="445"/>
    </location>
</feature>
<dbReference type="InterPro" id="IPR027417">
    <property type="entry name" value="P-loop_NTPase"/>
</dbReference>
<evidence type="ECO:0000256" key="6">
    <source>
        <dbReference type="ARBA" id="ARBA00022741"/>
    </source>
</evidence>
<dbReference type="PROSITE" id="PS50929">
    <property type="entry name" value="ABC_TM1F"/>
    <property type="match status" value="2"/>
</dbReference>
<feature type="transmembrane region" description="Helical" evidence="12">
    <location>
        <begin position="1007"/>
        <end position="1035"/>
    </location>
</feature>
<reference evidence="16" key="1">
    <citation type="journal article" date="2017" name="Genome Biol.">
        <title>Comparative genomics reveals high biological diversity and specific adaptations in the industrially and medically important fungal genus Aspergillus.</title>
        <authorList>
            <person name="de Vries R.P."/>
            <person name="Riley R."/>
            <person name="Wiebenga A."/>
            <person name="Aguilar-Osorio G."/>
            <person name="Amillis S."/>
            <person name="Uchima C.A."/>
            <person name="Anderluh G."/>
            <person name="Asadollahi M."/>
            <person name="Askin M."/>
            <person name="Barry K."/>
            <person name="Battaglia E."/>
            <person name="Bayram O."/>
            <person name="Benocci T."/>
            <person name="Braus-Stromeyer S.A."/>
            <person name="Caldana C."/>
            <person name="Canovas D."/>
            <person name="Cerqueira G.C."/>
            <person name="Chen F."/>
            <person name="Chen W."/>
            <person name="Choi C."/>
            <person name="Clum A."/>
            <person name="Dos Santos R.A."/>
            <person name="Damasio A.R."/>
            <person name="Diallinas G."/>
            <person name="Emri T."/>
            <person name="Fekete E."/>
            <person name="Flipphi M."/>
            <person name="Freyberg S."/>
            <person name="Gallo A."/>
            <person name="Gournas C."/>
            <person name="Habgood R."/>
            <person name="Hainaut M."/>
            <person name="Harispe M.L."/>
            <person name="Henrissat B."/>
            <person name="Hilden K.S."/>
            <person name="Hope R."/>
            <person name="Hossain A."/>
            <person name="Karabika E."/>
            <person name="Karaffa L."/>
            <person name="Karanyi Z."/>
            <person name="Krasevec N."/>
            <person name="Kuo A."/>
            <person name="Kusch H."/>
            <person name="LaButti K."/>
            <person name="Lagendijk E.L."/>
            <person name="Lapidus A."/>
            <person name="Levasseur A."/>
            <person name="Lindquist E."/>
            <person name="Lipzen A."/>
            <person name="Logrieco A.F."/>
            <person name="MacCabe A."/>
            <person name="Maekelae M.R."/>
            <person name="Malavazi I."/>
            <person name="Melin P."/>
            <person name="Meyer V."/>
            <person name="Mielnichuk N."/>
            <person name="Miskei M."/>
            <person name="Molnar A.P."/>
            <person name="Mule G."/>
            <person name="Ngan C.Y."/>
            <person name="Orejas M."/>
            <person name="Orosz E."/>
            <person name="Ouedraogo J.P."/>
            <person name="Overkamp K.M."/>
            <person name="Park H.-S."/>
            <person name="Perrone G."/>
            <person name="Piumi F."/>
            <person name="Punt P.J."/>
            <person name="Ram A.F."/>
            <person name="Ramon A."/>
            <person name="Rauscher S."/>
            <person name="Record E."/>
            <person name="Riano-Pachon D.M."/>
            <person name="Robert V."/>
            <person name="Roehrig J."/>
            <person name="Ruller R."/>
            <person name="Salamov A."/>
            <person name="Salih N.S."/>
            <person name="Samson R.A."/>
            <person name="Sandor E."/>
            <person name="Sanguinetti M."/>
            <person name="Schuetze T."/>
            <person name="Sepcic K."/>
            <person name="Shelest E."/>
            <person name="Sherlock G."/>
            <person name="Sophianopoulou V."/>
            <person name="Squina F.M."/>
            <person name="Sun H."/>
            <person name="Susca A."/>
            <person name="Todd R.B."/>
            <person name="Tsang A."/>
            <person name="Unkles S.E."/>
            <person name="van de Wiele N."/>
            <person name="van Rossen-Uffink D."/>
            <person name="Oliveira J.V."/>
            <person name="Vesth T.C."/>
            <person name="Visser J."/>
            <person name="Yu J.-H."/>
            <person name="Zhou M."/>
            <person name="Andersen M.R."/>
            <person name="Archer D.B."/>
            <person name="Baker S.E."/>
            <person name="Benoit I."/>
            <person name="Brakhage A.A."/>
            <person name="Braus G.H."/>
            <person name="Fischer R."/>
            <person name="Frisvad J.C."/>
            <person name="Goldman G.H."/>
            <person name="Houbraken J."/>
            <person name="Oakley B."/>
            <person name="Pocsi I."/>
            <person name="Scazzocchio C."/>
            <person name="Seiboth B."/>
            <person name="vanKuyk P.A."/>
            <person name="Wortman J."/>
            <person name="Dyer P.S."/>
            <person name="Grigoriev I.V."/>
        </authorList>
    </citation>
    <scope>NUCLEOTIDE SEQUENCE [LARGE SCALE GENOMIC DNA]</scope>
    <source>
        <strain evidence="16">ATCC 16872 / CBS 172.66 / WB 5094</strain>
    </source>
</reference>
<accession>A0A1L9X100</accession>
<evidence type="ECO:0000256" key="7">
    <source>
        <dbReference type="ARBA" id="ARBA00022840"/>
    </source>
</evidence>
<feature type="region of interest" description="Disordered" evidence="11">
    <location>
        <begin position="1413"/>
        <end position="1432"/>
    </location>
</feature>
<protein>
    <recommendedName>
        <fullName evidence="17">P-loop containing nucleoside triphosphate hydrolase protein</fullName>
    </recommendedName>
</protein>
<feature type="transmembrane region" description="Helical" evidence="12">
    <location>
        <begin position="451"/>
        <end position="468"/>
    </location>
</feature>
<dbReference type="CDD" id="cd18604">
    <property type="entry name" value="ABC_6TM_VMR1_D2_like"/>
    <property type="match status" value="1"/>
</dbReference>
<dbReference type="Gene3D" id="3.40.50.300">
    <property type="entry name" value="P-loop containing nucleotide triphosphate hydrolases"/>
    <property type="match status" value="2"/>
</dbReference>
<dbReference type="PROSITE" id="PS50893">
    <property type="entry name" value="ABC_TRANSPORTER_2"/>
    <property type="match status" value="2"/>
</dbReference>
<dbReference type="PROSITE" id="PS00211">
    <property type="entry name" value="ABC_TRANSPORTER_1"/>
    <property type="match status" value="1"/>
</dbReference>
<feature type="domain" description="ABC transporter" evidence="13">
    <location>
        <begin position="1284"/>
        <end position="1554"/>
    </location>
</feature>
<feature type="transmembrane region" description="Helical" evidence="12">
    <location>
        <begin position="324"/>
        <end position="342"/>
    </location>
</feature>
<comment type="similarity">
    <text evidence="2">Belongs to the ABC transporter superfamily. ABCC family. Conjugate transporter (TC 3.A.1.208) subfamily.</text>
</comment>
<feature type="transmembrane region" description="Helical" evidence="12">
    <location>
        <begin position="949"/>
        <end position="970"/>
    </location>
</feature>
<dbReference type="RefSeq" id="XP_020058541.1">
    <property type="nucleotide sequence ID" value="XM_020199328.1"/>
</dbReference>
<keyword evidence="7" id="KW-0067">ATP-binding</keyword>
<dbReference type="Gene3D" id="1.20.1560.10">
    <property type="entry name" value="ABC transporter type 1, transmembrane domain"/>
    <property type="match status" value="2"/>
</dbReference>
<dbReference type="CDD" id="cd03250">
    <property type="entry name" value="ABCC_MRP_domain1"/>
    <property type="match status" value="1"/>
</dbReference>
<dbReference type="InterPro" id="IPR003593">
    <property type="entry name" value="AAA+_ATPase"/>
</dbReference>
<feature type="region of interest" description="Disordered" evidence="11">
    <location>
        <begin position="879"/>
        <end position="909"/>
    </location>
</feature>
<keyword evidence="6" id="KW-0547">Nucleotide-binding</keyword>
<feature type="transmembrane region" description="Helical" evidence="12">
    <location>
        <begin position="560"/>
        <end position="582"/>
    </location>
</feature>
<dbReference type="SMART" id="SM00382">
    <property type="entry name" value="AAA"/>
    <property type="match status" value="2"/>
</dbReference>
<dbReference type="OrthoDB" id="6500128at2759"/>
<feature type="domain" description="ABC transmembrane type-1" evidence="14">
    <location>
        <begin position="952"/>
        <end position="1250"/>
    </location>
</feature>
<proteinExistence type="inferred from homology"/>
<dbReference type="VEuPathDB" id="FungiDB:ASPACDRAFT_25385"/>
<evidence type="ECO:0000256" key="3">
    <source>
        <dbReference type="ARBA" id="ARBA00022448"/>
    </source>
</evidence>
<gene>
    <name evidence="15" type="ORF">ASPACDRAFT_25385</name>
</gene>
<evidence type="ECO:0000256" key="8">
    <source>
        <dbReference type="ARBA" id="ARBA00022989"/>
    </source>
</evidence>
<feature type="compositionally biased region" description="Low complexity" evidence="11">
    <location>
        <begin position="1418"/>
        <end position="1432"/>
    </location>
</feature>
<feature type="transmembrane region" description="Helical" evidence="12">
    <location>
        <begin position="145"/>
        <end position="166"/>
    </location>
</feature>
<dbReference type="EMBL" id="KV878973">
    <property type="protein sequence ID" value="OJK02202.1"/>
    <property type="molecule type" value="Genomic_DNA"/>
</dbReference>
<dbReference type="GO" id="GO:0016020">
    <property type="term" value="C:membrane"/>
    <property type="evidence" value="ECO:0007669"/>
    <property type="project" value="UniProtKB-SubCell"/>
</dbReference>
<dbReference type="PANTHER" id="PTHR24223">
    <property type="entry name" value="ATP-BINDING CASSETTE SUB-FAMILY C"/>
    <property type="match status" value="1"/>
</dbReference>
<feature type="transmembrane region" description="Helical" evidence="12">
    <location>
        <begin position="1222"/>
        <end position="1245"/>
    </location>
</feature>
<dbReference type="FunFam" id="1.20.1560.10:FF:000013">
    <property type="entry name" value="ABC transporter C family member 2"/>
    <property type="match status" value="1"/>
</dbReference>
<dbReference type="InterPro" id="IPR011527">
    <property type="entry name" value="ABC1_TM_dom"/>
</dbReference>
<feature type="domain" description="ABC transporter" evidence="13">
    <location>
        <begin position="618"/>
        <end position="875"/>
    </location>
</feature>
<evidence type="ECO:0000256" key="5">
    <source>
        <dbReference type="ARBA" id="ARBA00022737"/>
    </source>
</evidence>
<dbReference type="Proteomes" id="UP000184546">
    <property type="component" value="Unassembled WGS sequence"/>
</dbReference>
<keyword evidence="8 12" id="KW-1133">Transmembrane helix</keyword>
<evidence type="ECO:0000256" key="4">
    <source>
        <dbReference type="ARBA" id="ARBA00022692"/>
    </source>
</evidence>
<dbReference type="GO" id="GO:0005737">
    <property type="term" value="C:cytoplasm"/>
    <property type="evidence" value="ECO:0007669"/>
    <property type="project" value="UniProtKB-ARBA"/>
</dbReference>
<evidence type="ECO:0000313" key="16">
    <source>
        <dbReference type="Proteomes" id="UP000184546"/>
    </source>
</evidence>
<keyword evidence="10" id="KW-0325">Glycoprotein</keyword>
<keyword evidence="5" id="KW-0677">Repeat</keyword>
<evidence type="ECO:0000259" key="14">
    <source>
        <dbReference type="PROSITE" id="PS50929"/>
    </source>
</evidence>
<evidence type="ECO:0008006" key="17">
    <source>
        <dbReference type="Google" id="ProtNLM"/>
    </source>
</evidence>
<evidence type="ECO:0000313" key="15">
    <source>
        <dbReference type="EMBL" id="OJK02202.1"/>
    </source>
</evidence>
<feature type="transmembrane region" description="Helical" evidence="12">
    <location>
        <begin position="178"/>
        <end position="199"/>
    </location>
</feature>
<feature type="transmembrane region" description="Helical" evidence="12">
    <location>
        <begin position="291"/>
        <end position="312"/>
    </location>
</feature>
<feature type="compositionally biased region" description="Polar residues" evidence="11">
    <location>
        <begin position="895"/>
        <end position="909"/>
    </location>
</feature>
<dbReference type="InterPro" id="IPR036640">
    <property type="entry name" value="ABC1_TM_sf"/>
</dbReference>
<dbReference type="GO" id="GO:0140359">
    <property type="term" value="F:ABC-type transporter activity"/>
    <property type="evidence" value="ECO:0007669"/>
    <property type="project" value="InterPro"/>
</dbReference>
<dbReference type="FunFam" id="3.40.50.300:FF:000825">
    <property type="entry name" value="ABC bile acid transporter"/>
    <property type="match status" value="1"/>
</dbReference>
<evidence type="ECO:0000259" key="13">
    <source>
        <dbReference type="PROSITE" id="PS50893"/>
    </source>
</evidence>
<keyword evidence="9 12" id="KW-0472">Membrane</keyword>
<organism evidence="15 16">
    <name type="scientific">Aspergillus aculeatus (strain ATCC 16872 / CBS 172.66 / WB 5094)</name>
    <dbReference type="NCBI Taxonomy" id="690307"/>
    <lineage>
        <taxon>Eukaryota</taxon>
        <taxon>Fungi</taxon>
        <taxon>Dikarya</taxon>
        <taxon>Ascomycota</taxon>
        <taxon>Pezizomycotina</taxon>
        <taxon>Eurotiomycetes</taxon>
        <taxon>Eurotiomycetidae</taxon>
        <taxon>Eurotiales</taxon>
        <taxon>Aspergillaceae</taxon>
        <taxon>Aspergillus</taxon>
        <taxon>Aspergillus subgen. Circumdati</taxon>
    </lineage>
</organism>
<dbReference type="GO" id="GO:0016887">
    <property type="term" value="F:ATP hydrolysis activity"/>
    <property type="evidence" value="ECO:0007669"/>
    <property type="project" value="InterPro"/>
</dbReference>
<keyword evidence="4 12" id="KW-0812">Transmembrane</keyword>
<dbReference type="SUPFAM" id="SSF90123">
    <property type="entry name" value="ABC transporter transmembrane region"/>
    <property type="match status" value="2"/>
</dbReference>
<sequence>MTFSREMVSIVINALGVSLITVCTVPALLTIIRRFQEPKIDCASDLPDTSETPLFGLSSYQDEDGEATQGSLEAFSASWQRVAIVLLSVIGFGVSLSQAIISIESGQRQYVIPFWLQMGGWMVLCLQAASFFLESAPIKRYILGMYASAASCAMIMMPCVNLALLWRSGEFDELGRLSTSLMMSQIGLACLRGFFCVLIPRRPNVYHQGQVVDQEKSVSIFGRITFSWVNGLLRFVATNKTLELDDLPKLPLSARAQTLHARLERMRNSRELWKALILGHVRPLMLQGTLSIIQCLLGFGPQVALFGILKSLEDRYSSLGDANPTWVWVLGLGVVLVLSSSIESWLWWIIYSQLWIPIYEGISALVFAKSLRCKDVKQLSYYSEQNENDDDAEETEALEQQGSRQTVINLATVDSKRIADFVMYNYLIPSCILRLVMASAFLVQLIGWRSLLAGGVAAVLVTPMNTHLTKKYSAAQQDFMNASDKRMSVVAEVLHGIRQIKFSALEQQWQDRVSEKRRIELKYLWKTSLYTTGMVSVWIMGPLLLSAVSLTVYALTHGELSASVAFTALAVFGSLESALASLPDLMSKAMEAKISASRIDQYLNSAEKAPYTSDVDEISFDNATIAWPAQDDEDEQSDWEDEERFCLRNLNIRFPPKGLSVIAGKTGSGKSLLLASILGECDVLGGMVAIPHSPPSAERFDERATRHDWIIDTAVAYVAQNPWMENATIKDNILFGLPYDRYRYRKVLRAVALQKDIDMLPDGDYTDIGANGINLSGGQRWRISFARALYSRAGILIMDDIFSALDAETGRHLYERALTGELGQNRTRILVTHHVGLCLPRTDYCVLLADGIMIHAGTKEELAAAQNLADFLDQTAETTVPETPTEVQGPKVSSKRVSTNSRKSTNSRLSTATSIHTLRRFTEDEKRERGAVSTKVYVAYLTKGNCLRLWTVVFLAYSAFMALLVGRSWWVSVWTNASTPSSDAPNLARVRDHTNSEVWTLEADEDLMFYLTVYIGFSVAACIVGTIRTLALAFASLESSRQLFNDLLYTVLRSPLRWLDTVPIGRILNRFTSDINILDWRLGYDIGHLVYKILELVGILAAGLLVSPLLLVFACILLALCFQLSRIYLVGMREIKRLESTSKSPVLERFGSTLVGLGTIRAFHKTEVYIKDMYARIDRHAQTAWYLWLLDRWLGIRMSIAGALLSTITAALVVYIPHITPALAGFAMSFALQYNYAVAMGLRFYANVETDMNSTERVLEYSGIDMEDQGGVEPPAAWPTRGRVEVEDLVVGYAPDLPPVLSGLNFSLEHNQRLGVVGRTGAGKSSLTLALFRFLEARRGRIFVDGLDISQIKLQALRSRLAIIPQDPVLFSGTLRSNLDPFHEHTDIELYNALERVHLVSFEDTLTLASHSSHEPFSDSSTLPSSSASSTTGPLKTVNFFASLSSMVSEGGLNLSQGQRQLLCLARAIVSQPKIMVLDEATSAVDMETEALIQRSIREEFGRNATSLLVIAHRLSTVADFDKILVLDAGKAAEFGTPQELMAIEGGVFRNLVQNSGEKAVLEEMIWGKERKGV</sequence>
<name>A0A1L9X100_ASPA1</name>
<dbReference type="GeneID" id="30973142"/>